<protein>
    <recommendedName>
        <fullName evidence="8">Hypoxia up-regulated protein 1</fullName>
    </recommendedName>
</protein>
<comment type="similarity">
    <text evidence="2">Belongs to the heat shock protein 70 family.</text>
</comment>
<evidence type="ECO:0000256" key="5">
    <source>
        <dbReference type="ARBA" id="ARBA00022824"/>
    </source>
</evidence>
<keyword evidence="10" id="KW-1133">Transmembrane helix</keyword>
<dbReference type="InterPro" id="IPR013126">
    <property type="entry name" value="Hsp_70_fam"/>
</dbReference>
<dbReference type="GO" id="GO:0034663">
    <property type="term" value="C:endoplasmic reticulum chaperone complex"/>
    <property type="evidence" value="ECO:0007669"/>
    <property type="project" value="TreeGrafter"/>
</dbReference>
<dbReference type="InterPro" id="IPR043129">
    <property type="entry name" value="ATPase_NBD"/>
</dbReference>
<proteinExistence type="inferred from homology"/>
<evidence type="ECO:0000256" key="8">
    <source>
        <dbReference type="ARBA" id="ARBA00040503"/>
    </source>
</evidence>
<dbReference type="GO" id="GO:0005788">
    <property type="term" value="C:endoplasmic reticulum lumen"/>
    <property type="evidence" value="ECO:0007669"/>
    <property type="project" value="UniProtKB-SubCell"/>
</dbReference>
<evidence type="ECO:0000256" key="9">
    <source>
        <dbReference type="SAM" id="MobiDB-lite"/>
    </source>
</evidence>
<dbReference type="PRINTS" id="PR00301">
    <property type="entry name" value="HEATSHOCK70"/>
</dbReference>
<keyword evidence="4" id="KW-0547">Nucleotide-binding</keyword>
<dbReference type="EnsemblMetazoa" id="AMIN000427-RA">
    <property type="protein sequence ID" value="AMIN000427-PA"/>
    <property type="gene ID" value="AMIN000427"/>
</dbReference>
<organism evidence="12 13">
    <name type="scientific">Anopheles minimus</name>
    <dbReference type="NCBI Taxonomy" id="112268"/>
    <lineage>
        <taxon>Eukaryota</taxon>
        <taxon>Metazoa</taxon>
        <taxon>Ecdysozoa</taxon>
        <taxon>Arthropoda</taxon>
        <taxon>Hexapoda</taxon>
        <taxon>Insecta</taxon>
        <taxon>Pterygota</taxon>
        <taxon>Neoptera</taxon>
        <taxon>Endopterygota</taxon>
        <taxon>Diptera</taxon>
        <taxon>Nematocera</taxon>
        <taxon>Culicoidea</taxon>
        <taxon>Culicidae</taxon>
        <taxon>Anophelinae</taxon>
        <taxon>Anopheles</taxon>
    </lineage>
</organism>
<dbReference type="Gene3D" id="3.30.30.30">
    <property type="match status" value="1"/>
</dbReference>
<keyword evidence="5" id="KW-0256">Endoplasmic reticulum</keyword>
<dbReference type="VEuPathDB" id="VectorBase:AMIN000427"/>
<evidence type="ECO:0000256" key="4">
    <source>
        <dbReference type="ARBA" id="ARBA00022741"/>
    </source>
</evidence>
<dbReference type="GO" id="GO:0140662">
    <property type="term" value="F:ATP-dependent protein folding chaperone"/>
    <property type="evidence" value="ECO:0007669"/>
    <property type="project" value="InterPro"/>
</dbReference>
<reference evidence="12" key="2">
    <citation type="submission" date="2020-05" db="UniProtKB">
        <authorList>
            <consortium name="EnsemblMetazoa"/>
        </authorList>
    </citation>
    <scope>IDENTIFICATION</scope>
    <source>
        <strain evidence="12">MINIMUS1</strain>
    </source>
</reference>
<dbReference type="STRING" id="112268.A0A182VQU5"/>
<dbReference type="InterPro" id="IPR018181">
    <property type="entry name" value="Heat_shock_70_CS"/>
</dbReference>
<feature type="region of interest" description="Disordered" evidence="9">
    <location>
        <begin position="971"/>
        <end position="1046"/>
    </location>
</feature>
<evidence type="ECO:0000256" key="10">
    <source>
        <dbReference type="SAM" id="Phobius"/>
    </source>
</evidence>
<feature type="signal peptide" evidence="11">
    <location>
        <begin position="1"/>
        <end position="23"/>
    </location>
</feature>
<keyword evidence="7" id="KW-0143">Chaperone</keyword>
<dbReference type="InterPro" id="IPR029047">
    <property type="entry name" value="HSP70_peptide-bd_sf"/>
</dbReference>
<evidence type="ECO:0000256" key="3">
    <source>
        <dbReference type="ARBA" id="ARBA00022729"/>
    </source>
</evidence>
<dbReference type="PANTHER" id="PTHR45639">
    <property type="entry name" value="HSC70CB, ISOFORM G-RELATED"/>
    <property type="match status" value="1"/>
</dbReference>
<evidence type="ECO:0000256" key="7">
    <source>
        <dbReference type="ARBA" id="ARBA00023186"/>
    </source>
</evidence>
<dbReference type="FunFam" id="3.30.30.30:FF:000004">
    <property type="entry name" value="hypoxia up-regulated protein 1"/>
    <property type="match status" value="1"/>
</dbReference>
<accession>A0A182VQU5</accession>
<dbReference type="Gene3D" id="2.60.34.10">
    <property type="entry name" value="Substrate Binding Domain Of DNAk, Chain A, domain 1"/>
    <property type="match status" value="1"/>
</dbReference>
<dbReference type="PROSITE" id="PS01036">
    <property type="entry name" value="HSP70_3"/>
    <property type="match status" value="1"/>
</dbReference>
<dbReference type="Gene3D" id="3.90.640.10">
    <property type="entry name" value="Actin, Chain A, domain 4"/>
    <property type="match status" value="1"/>
</dbReference>
<evidence type="ECO:0000313" key="12">
    <source>
        <dbReference type="EnsemblMetazoa" id="AMIN000427-PA"/>
    </source>
</evidence>
<name>A0A182VQU5_9DIPT</name>
<keyword evidence="10" id="KW-0472">Membrane</keyword>
<dbReference type="GO" id="GO:0005524">
    <property type="term" value="F:ATP binding"/>
    <property type="evidence" value="ECO:0007669"/>
    <property type="project" value="UniProtKB-KW"/>
</dbReference>
<dbReference type="AlphaFoldDB" id="A0A182VQU5"/>
<evidence type="ECO:0000256" key="11">
    <source>
        <dbReference type="SAM" id="SignalP"/>
    </source>
</evidence>
<dbReference type="FunFam" id="3.90.640.10:FF:000012">
    <property type="entry name" value="Hypoxia up-regulated protein 1"/>
    <property type="match status" value="1"/>
</dbReference>
<evidence type="ECO:0000313" key="13">
    <source>
        <dbReference type="Proteomes" id="UP000075920"/>
    </source>
</evidence>
<dbReference type="Pfam" id="PF00012">
    <property type="entry name" value="HSP70"/>
    <property type="match status" value="1"/>
</dbReference>
<dbReference type="SUPFAM" id="SSF100934">
    <property type="entry name" value="Heat shock protein 70kD (HSP70), C-terminal subdomain"/>
    <property type="match status" value="1"/>
</dbReference>
<evidence type="ECO:0000256" key="1">
    <source>
        <dbReference type="ARBA" id="ARBA00004319"/>
    </source>
</evidence>
<reference evidence="13" key="1">
    <citation type="submission" date="2013-03" db="EMBL/GenBank/DDBJ databases">
        <title>The Genome Sequence of Anopheles minimus MINIMUS1.</title>
        <authorList>
            <consortium name="The Broad Institute Genomics Platform"/>
            <person name="Neafsey D.E."/>
            <person name="Walton C."/>
            <person name="Walker B."/>
            <person name="Young S.K."/>
            <person name="Zeng Q."/>
            <person name="Gargeya S."/>
            <person name="Fitzgerald M."/>
            <person name="Haas B."/>
            <person name="Abouelleil A."/>
            <person name="Allen A.W."/>
            <person name="Alvarado L."/>
            <person name="Arachchi H.M."/>
            <person name="Berlin A.M."/>
            <person name="Chapman S.B."/>
            <person name="Gainer-Dewar J."/>
            <person name="Goldberg J."/>
            <person name="Griggs A."/>
            <person name="Gujja S."/>
            <person name="Hansen M."/>
            <person name="Howarth C."/>
            <person name="Imamovic A."/>
            <person name="Ireland A."/>
            <person name="Larimer J."/>
            <person name="McCowan C."/>
            <person name="Murphy C."/>
            <person name="Pearson M."/>
            <person name="Poon T.W."/>
            <person name="Priest M."/>
            <person name="Roberts A."/>
            <person name="Saif S."/>
            <person name="Shea T."/>
            <person name="Sisk P."/>
            <person name="Sykes S."/>
            <person name="Wortman J."/>
            <person name="Nusbaum C."/>
            <person name="Birren B."/>
        </authorList>
    </citation>
    <scope>NUCLEOTIDE SEQUENCE [LARGE SCALE GENOMIC DNA]</scope>
    <source>
        <strain evidence="13">MINIMUS1</strain>
    </source>
</reference>
<dbReference type="Proteomes" id="UP000075920">
    <property type="component" value="Unassembled WGS sequence"/>
</dbReference>
<evidence type="ECO:0000256" key="2">
    <source>
        <dbReference type="ARBA" id="ARBA00007381"/>
    </source>
</evidence>
<feature type="compositionally biased region" description="Basic and acidic residues" evidence="9">
    <location>
        <begin position="1030"/>
        <end position="1046"/>
    </location>
</feature>
<feature type="compositionally biased region" description="Basic and acidic residues" evidence="9">
    <location>
        <begin position="725"/>
        <end position="735"/>
    </location>
</feature>
<feature type="compositionally biased region" description="Acidic residues" evidence="9">
    <location>
        <begin position="1014"/>
        <end position="1027"/>
    </location>
</feature>
<dbReference type="Gene3D" id="3.30.420.40">
    <property type="match status" value="2"/>
</dbReference>
<feature type="compositionally biased region" description="Basic and acidic residues" evidence="9">
    <location>
        <begin position="683"/>
        <end position="717"/>
    </location>
</feature>
<dbReference type="GO" id="GO:0030968">
    <property type="term" value="P:endoplasmic reticulum unfolded protein response"/>
    <property type="evidence" value="ECO:0007669"/>
    <property type="project" value="TreeGrafter"/>
</dbReference>
<dbReference type="Gene3D" id="1.20.1270.10">
    <property type="match status" value="1"/>
</dbReference>
<keyword evidence="13" id="KW-1185">Reference proteome</keyword>
<feature type="compositionally biased region" description="Basic and acidic residues" evidence="9">
    <location>
        <begin position="990"/>
        <end position="1003"/>
    </location>
</feature>
<keyword evidence="6" id="KW-0067">ATP-binding</keyword>
<feature type="compositionally biased region" description="Basic and acidic residues" evidence="9">
    <location>
        <begin position="661"/>
        <end position="676"/>
    </location>
</feature>
<dbReference type="InterPro" id="IPR029048">
    <property type="entry name" value="HSP70_C_sf"/>
</dbReference>
<dbReference type="CDD" id="cd10230">
    <property type="entry name" value="ASKHA_NBD_HSP70_HYOU1"/>
    <property type="match status" value="1"/>
</dbReference>
<evidence type="ECO:0000256" key="6">
    <source>
        <dbReference type="ARBA" id="ARBA00022840"/>
    </source>
</evidence>
<sequence>MLRRWLHLVRVPVWVSLVRFVRATPRTKFIERTRNKTAVASKLGNRFQTRVDPDFRVIGTEITAVSNVKRNLPTMGTRHRMCTDGHTSGMVLLVTLTLVAIFASVANSAAVMSVDLGSEWMKVGVVSPGVPMEIALNKESKRKTPTTIAFRNGDRVFGEDAQTLGVRFPSNSFGYLLDLLGKTIDNPMVDLYRKRFPYYDIVEDPVRRTVVFRAGEERYTIEELIGQLLQVAKSYAEDSTGQLITECVLIVPGFYGQAERTALVSAARLANLKVLQLINDYTAVALNYGIFRRKEINETAQYFLFYDMGAYKTSAAVVSYQLVKDKATRETHPVVQVLGVGFDRTLGGLEMQVRLRDYLGQEFNKLGKTKTDVFTNPRAMAKLFKEAGRLKNVLSANTEHYAQIEGLLDEQDFRLLVSRDQFEGLCKDLYERVTAPLDKALAASGLALDVINQVVLFGGNTRVPKVQDILRSHIGQELAKNLNADEAACMGAVYRAADLATGFKVKKFITKDAVLFPIQVVFDREGESGTMRQVRRTLFGAMNSYPQKKVITFNKHTDDFEFTVQYAELESVLKGESGTLGSVDLARVKLSEVAKKLKANVAENVESKGIKAHFMLDDSGIFSLANVELVLEKTVTKEEEEDESTFQKIGNTISKLFSGDSTDKPSADKVTDGGAEKEEEELAEGKEGKDGKDSEEQEKSSPNDKEADTSKDGKADGQEGSTGGEAEKKPDEGAEAKNATVKPKIVTLKEPIPSKVELTYVVPLEGELFEASAKRMAALDEVDNAKKRRETALNALESFVIDAQVKMDEEEYASCATADEIASIRQRCGEISEWLYEDGSDADAVTYENKLEELRTVANEVYARHWEHQERPQALNALKQMINGSEGFLRNARNLTKDANPEKDVFTAVEIETLEKAIRSTIEWRDAEVAEQEKLARNVPVRLTVKDITDRMGMLDREVKYLVNKLKLWRPKVKPTPPPKPEKTTSSQEGAKEETTEKDKTDDEPVLEQTPETDGSDDGEATVEEIDPTATRKEHDGVEGGDHTEL</sequence>
<feature type="region of interest" description="Disordered" evidence="9">
    <location>
        <begin position="655"/>
        <end position="737"/>
    </location>
</feature>
<dbReference type="FunFam" id="1.20.1270.10:FF:000002">
    <property type="entry name" value="Heat shock 70 kDa protein 4"/>
    <property type="match status" value="1"/>
</dbReference>
<dbReference type="PANTHER" id="PTHR45639:SF3">
    <property type="entry name" value="HYPOXIA UP-REGULATED PROTEIN 1"/>
    <property type="match status" value="1"/>
</dbReference>
<keyword evidence="10" id="KW-0812">Transmembrane</keyword>
<keyword evidence="3 11" id="KW-0732">Signal</keyword>
<dbReference type="SUPFAM" id="SSF53067">
    <property type="entry name" value="Actin-like ATPase domain"/>
    <property type="match status" value="2"/>
</dbReference>
<feature type="transmembrane region" description="Helical" evidence="10">
    <location>
        <begin position="90"/>
        <end position="112"/>
    </location>
</feature>
<feature type="chain" id="PRO_5008140121" description="Hypoxia up-regulated protein 1" evidence="11">
    <location>
        <begin position="24"/>
        <end position="1046"/>
    </location>
</feature>
<comment type="subcellular location">
    <subcellularLocation>
        <location evidence="1">Endoplasmic reticulum lumen</location>
    </subcellularLocation>
</comment>